<organism evidence="3 4">
    <name type="scientific">Tribonema minus</name>
    <dbReference type="NCBI Taxonomy" id="303371"/>
    <lineage>
        <taxon>Eukaryota</taxon>
        <taxon>Sar</taxon>
        <taxon>Stramenopiles</taxon>
        <taxon>Ochrophyta</taxon>
        <taxon>PX clade</taxon>
        <taxon>Xanthophyceae</taxon>
        <taxon>Tribonematales</taxon>
        <taxon>Tribonemataceae</taxon>
        <taxon>Tribonema</taxon>
    </lineage>
</organism>
<gene>
    <name evidence="3" type="ORF">JKP88DRAFT_36281</name>
</gene>
<dbReference type="Proteomes" id="UP000664859">
    <property type="component" value="Unassembled WGS sequence"/>
</dbReference>
<dbReference type="InterPro" id="IPR012349">
    <property type="entry name" value="Split_barrel_FMN-bd"/>
</dbReference>
<dbReference type="GO" id="GO:0005634">
    <property type="term" value="C:nucleus"/>
    <property type="evidence" value="ECO:0007669"/>
    <property type="project" value="TreeGrafter"/>
</dbReference>
<feature type="region of interest" description="Disordered" evidence="1">
    <location>
        <begin position="115"/>
        <end position="136"/>
    </location>
</feature>
<evidence type="ECO:0000313" key="4">
    <source>
        <dbReference type="Proteomes" id="UP000664859"/>
    </source>
</evidence>
<evidence type="ECO:0000259" key="2">
    <source>
        <dbReference type="Pfam" id="PF01243"/>
    </source>
</evidence>
<evidence type="ECO:0000313" key="3">
    <source>
        <dbReference type="EMBL" id="KAG5186739.1"/>
    </source>
</evidence>
<sequence>MGRRDRSLVSTLAIIGALAYVVTGVMRKRRKRAELGYYDGTIEPPLPPEVVALLHKCSLCYLSTFTDDHPHLSLMNFTYYQPDEVIIMSTRRDTKKYNLLQSSNNVAVLVHDFPGQRSRDGSSSSPPLHLSSDETGKMETFSITMNGRARIEAGEVAETYREEHRKNNPGSEQFIVGDNIAIVSVKIETARICNLADKVTYWDVRNQTSNSNQQQQQQQQETWSV</sequence>
<dbReference type="Gene3D" id="2.30.110.10">
    <property type="entry name" value="Electron Transport, Fmn-binding Protein, Chain A"/>
    <property type="match status" value="1"/>
</dbReference>
<accession>A0A835ZAR3</accession>
<dbReference type="Pfam" id="PF01243">
    <property type="entry name" value="PNPOx_N"/>
    <property type="match status" value="1"/>
</dbReference>
<dbReference type="InterPro" id="IPR052841">
    <property type="entry name" value="PMP_oxidase-like"/>
</dbReference>
<keyword evidence="4" id="KW-1185">Reference proteome</keyword>
<name>A0A835ZAR3_9STRA</name>
<dbReference type="EMBL" id="JAFCMP010000105">
    <property type="protein sequence ID" value="KAG5186739.1"/>
    <property type="molecule type" value="Genomic_DNA"/>
</dbReference>
<protein>
    <recommendedName>
        <fullName evidence="2">Pyridoxamine 5'-phosphate oxidase N-terminal domain-containing protein</fullName>
    </recommendedName>
</protein>
<evidence type="ECO:0000256" key="1">
    <source>
        <dbReference type="SAM" id="MobiDB-lite"/>
    </source>
</evidence>
<dbReference type="AlphaFoldDB" id="A0A835ZAR3"/>
<dbReference type="OrthoDB" id="5300823at2759"/>
<dbReference type="SUPFAM" id="SSF50475">
    <property type="entry name" value="FMN-binding split barrel"/>
    <property type="match status" value="1"/>
</dbReference>
<reference evidence="3" key="1">
    <citation type="submission" date="2021-02" db="EMBL/GenBank/DDBJ databases">
        <title>First Annotated Genome of the Yellow-green Alga Tribonema minus.</title>
        <authorList>
            <person name="Mahan K.M."/>
        </authorList>
    </citation>
    <scope>NUCLEOTIDE SEQUENCE</scope>
    <source>
        <strain evidence="3">UTEX B ZZ1240</strain>
    </source>
</reference>
<comment type="caution">
    <text evidence="3">The sequence shown here is derived from an EMBL/GenBank/DDBJ whole genome shotgun (WGS) entry which is preliminary data.</text>
</comment>
<feature type="domain" description="Pyridoxamine 5'-phosphate oxidase N-terminal" evidence="2">
    <location>
        <begin position="46"/>
        <end position="188"/>
    </location>
</feature>
<dbReference type="GO" id="GO:0005737">
    <property type="term" value="C:cytoplasm"/>
    <property type="evidence" value="ECO:0007669"/>
    <property type="project" value="TreeGrafter"/>
</dbReference>
<dbReference type="InterPro" id="IPR011576">
    <property type="entry name" value="Pyridox_Oxase_N"/>
</dbReference>
<dbReference type="PANTHER" id="PTHR28040">
    <property type="entry name" value="PYRIDOXAMINE 5'-PHOSPHATE OXIDASE YLR456W HOMOLOG-RELATED"/>
    <property type="match status" value="1"/>
</dbReference>
<proteinExistence type="predicted"/>
<dbReference type="PANTHER" id="PTHR28040:SF1">
    <property type="entry name" value="PYRIDOXAMINE 5'-PHOSPHATE OXIDASE YLR456W HOMOLOG-RELATED"/>
    <property type="match status" value="1"/>
</dbReference>